<evidence type="ECO:0000313" key="3">
    <source>
        <dbReference type="EMBL" id="KAF9456181.1"/>
    </source>
</evidence>
<dbReference type="InterPro" id="IPR039254">
    <property type="entry name" value="Rds1"/>
</dbReference>
<proteinExistence type="predicted"/>
<evidence type="ECO:0000256" key="2">
    <source>
        <dbReference type="SAM" id="SignalP"/>
    </source>
</evidence>
<feature type="chain" id="PRO_5040279652" evidence="2">
    <location>
        <begin position="20"/>
        <end position="437"/>
    </location>
</feature>
<keyword evidence="2" id="KW-0732">Signal</keyword>
<dbReference type="SUPFAM" id="SSF47240">
    <property type="entry name" value="Ferritin-like"/>
    <property type="match status" value="1"/>
</dbReference>
<name>A0A9P5XVD0_9AGAR</name>
<dbReference type="Proteomes" id="UP000807353">
    <property type="component" value="Unassembled WGS sequence"/>
</dbReference>
<dbReference type="OrthoDB" id="1001765at2759"/>
<dbReference type="PANTHER" id="PTHR38705">
    <property type="entry name" value="PROTEIN RDS1"/>
    <property type="match status" value="1"/>
</dbReference>
<feature type="compositionally biased region" description="Polar residues" evidence="1">
    <location>
        <begin position="327"/>
        <end position="366"/>
    </location>
</feature>
<gene>
    <name evidence="3" type="ORF">BDZ94DRAFT_1315390</name>
</gene>
<feature type="compositionally biased region" description="Polar residues" evidence="1">
    <location>
        <begin position="285"/>
        <end position="306"/>
    </location>
</feature>
<accession>A0A9P5XVD0</accession>
<dbReference type="InterPro" id="IPR009078">
    <property type="entry name" value="Ferritin-like_SF"/>
</dbReference>
<dbReference type="AlphaFoldDB" id="A0A9P5XVD0"/>
<feature type="region of interest" description="Disordered" evidence="1">
    <location>
        <begin position="235"/>
        <end position="366"/>
    </location>
</feature>
<keyword evidence="4" id="KW-1185">Reference proteome</keyword>
<sequence>MKPSYAFVALSALSAPTWALPRSVKRDDTPAQPVTPLVDDTAILNYALSLENLQSSFYTEALAKFDDQAFTQAGYPSSTRARYVMIGQHEQVYAAAINATLGENATQPCNYTFPYTDVSSFVNFSQLLEGVATSAYIGALPNITNSSYLAVAGSILATQARQSAWISSAVNNGSAWGGPFDTPLTPRQVLTLAAPFVSSCPSTNVAQPFAPFPSLTVSPGLPGSVVTFTFNATGTPSAGTNSTSGGDGSSTNGTTSDPNTPPTGSGPSGNGNTTDPNTTPDGSGSNPDGTNPSGTEPPSSDPSMTVPSGSGASASDSSDPSDPTNPPNLTIRQDSNTTTPGAGSPSNGTDGTNGTSPDGTTPSTNGSLFAAFLSGFDAQFAPLGSDGNVTLPSNLTGQAYAFVTTSDTIITDDTIVAGPAVLFFNSSSQGNTTSETQ</sequence>
<protein>
    <submittedName>
        <fullName evidence="3">Ferritin-like domain-containing protein</fullName>
    </submittedName>
</protein>
<feature type="compositionally biased region" description="Low complexity" evidence="1">
    <location>
        <begin position="239"/>
        <end position="284"/>
    </location>
</feature>
<dbReference type="Pfam" id="PF13668">
    <property type="entry name" value="Ferritin_2"/>
    <property type="match status" value="1"/>
</dbReference>
<organism evidence="3 4">
    <name type="scientific">Collybia nuda</name>
    <dbReference type="NCBI Taxonomy" id="64659"/>
    <lineage>
        <taxon>Eukaryota</taxon>
        <taxon>Fungi</taxon>
        <taxon>Dikarya</taxon>
        <taxon>Basidiomycota</taxon>
        <taxon>Agaricomycotina</taxon>
        <taxon>Agaricomycetes</taxon>
        <taxon>Agaricomycetidae</taxon>
        <taxon>Agaricales</taxon>
        <taxon>Tricholomatineae</taxon>
        <taxon>Clitocybaceae</taxon>
        <taxon>Collybia</taxon>
    </lineage>
</organism>
<feature type="signal peptide" evidence="2">
    <location>
        <begin position="1"/>
        <end position="19"/>
    </location>
</feature>
<comment type="caution">
    <text evidence="3">The sequence shown here is derived from an EMBL/GenBank/DDBJ whole genome shotgun (WGS) entry which is preliminary data.</text>
</comment>
<dbReference type="PANTHER" id="PTHR38705:SF1">
    <property type="entry name" value="PROTEIN RDS1"/>
    <property type="match status" value="1"/>
</dbReference>
<dbReference type="EMBL" id="MU150449">
    <property type="protein sequence ID" value="KAF9456181.1"/>
    <property type="molecule type" value="Genomic_DNA"/>
</dbReference>
<reference evidence="3" key="1">
    <citation type="submission" date="2020-11" db="EMBL/GenBank/DDBJ databases">
        <authorList>
            <consortium name="DOE Joint Genome Institute"/>
            <person name="Ahrendt S."/>
            <person name="Riley R."/>
            <person name="Andreopoulos W."/>
            <person name="Labutti K."/>
            <person name="Pangilinan J."/>
            <person name="Ruiz-Duenas F.J."/>
            <person name="Barrasa J.M."/>
            <person name="Sanchez-Garcia M."/>
            <person name="Camarero S."/>
            <person name="Miyauchi S."/>
            <person name="Serrano A."/>
            <person name="Linde D."/>
            <person name="Babiker R."/>
            <person name="Drula E."/>
            <person name="Ayuso-Fernandez I."/>
            <person name="Pacheco R."/>
            <person name="Padilla G."/>
            <person name="Ferreira P."/>
            <person name="Barriuso J."/>
            <person name="Kellner H."/>
            <person name="Castanera R."/>
            <person name="Alfaro M."/>
            <person name="Ramirez L."/>
            <person name="Pisabarro A.G."/>
            <person name="Kuo A."/>
            <person name="Tritt A."/>
            <person name="Lipzen A."/>
            <person name="He G."/>
            <person name="Yan M."/>
            <person name="Ng V."/>
            <person name="Cullen D."/>
            <person name="Martin F."/>
            <person name="Rosso M.-N."/>
            <person name="Henrissat B."/>
            <person name="Hibbett D."/>
            <person name="Martinez A.T."/>
            <person name="Grigoriev I.V."/>
        </authorList>
    </citation>
    <scope>NUCLEOTIDE SEQUENCE</scope>
    <source>
        <strain evidence="3">CBS 247.69</strain>
    </source>
</reference>
<evidence type="ECO:0000256" key="1">
    <source>
        <dbReference type="SAM" id="MobiDB-lite"/>
    </source>
</evidence>
<feature type="compositionally biased region" description="Low complexity" evidence="1">
    <location>
        <begin position="307"/>
        <end position="322"/>
    </location>
</feature>
<evidence type="ECO:0000313" key="4">
    <source>
        <dbReference type="Proteomes" id="UP000807353"/>
    </source>
</evidence>